<keyword evidence="2" id="KW-1185">Reference proteome</keyword>
<protein>
    <submittedName>
        <fullName evidence="1">Uncharacterized protein</fullName>
    </submittedName>
</protein>
<proteinExistence type="predicted"/>
<dbReference type="Proteomes" id="UP001314169">
    <property type="component" value="Chromosome 18"/>
</dbReference>
<evidence type="ECO:0000313" key="1">
    <source>
        <dbReference type="EMBL" id="CAK6439759.1"/>
    </source>
</evidence>
<reference evidence="1" key="1">
    <citation type="submission" date="2023-12" db="EMBL/GenBank/DDBJ databases">
        <authorList>
            <person name="Brown T."/>
        </authorList>
    </citation>
    <scope>NUCLEOTIDE SEQUENCE</scope>
</reference>
<gene>
    <name evidence="1" type="ORF">MPIPNATIZW_LOCUS8065</name>
</gene>
<organism evidence="1 2">
    <name type="scientific">Pipistrellus nathusii</name>
    <name type="common">Nathusius' pipistrelle</name>
    <dbReference type="NCBI Taxonomy" id="59473"/>
    <lineage>
        <taxon>Eukaryota</taxon>
        <taxon>Metazoa</taxon>
        <taxon>Chordata</taxon>
        <taxon>Craniata</taxon>
        <taxon>Vertebrata</taxon>
        <taxon>Euteleostomi</taxon>
        <taxon>Mammalia</taxon>
        <taxon>Eutheria</taxon>
        <taxon>Laurasiatheria</taxon>
        <taxon>Chiroptera</taxon>
        <taxon>Yangochiroptera</taxon>
        <taxon>Vespertilionidae</taxon>
        <taxon>Pipistrellus</taxon>
    </lineage>
</organism>
<name>A0ABN9ZN87_PIPNA</name>
<accession>A0ABN9ZN87</accession>
<evidence type="ECO:0000313" key="2">
    <source>
        <dbReference type="Proteomes" id="UP001314169"/>
    </source>
</evidence>
<sequence length="112" mass="12245">MRFWAESDPKQLFLESSLVSNSILRGLSVVLLPSQESKAFCVLWGSQEGGRAGGDRGWGGRVLAQILRFAMCCSVCECAEELGGDLQWTSLRPKEHPLGIDKTLLSGSTRKC</sequence>
<dbReference type="EMBL" id="OY882875">
    <property type="protein sequence ID" value="CAK6439759.1"/>
    <property type="molecule type" value="Genomic_DNA"/>
</dbReference>